<protein>
    <submittedName>
        <fullName evidence="1">Gliding motility-associated C-terminal domain-containing protein</fullName>
    </submittedName>
</protein>
<dbReference type="SUPFAM" id="SSF63829">
    <property type="entry name" value="Calcium-dependent phosphotriesterase"/>
    <property type="match status" value="1"/>
</dbReference>
<evidence type="ECO:0000313" key="1">
    <source>
        <dbReference type="EMBL" id="MBK9984117.1"/>
    </source>
</evidence>
<dbReference type="Pfam" id="PF13585">
    <property type="entry name" value="CHU_C"/>
    <property type="match status" value="1"/>
</dbReference>
<dbReference type="Pfam" id="PF13573">
    <property type="entry name" value="SprB"/>
    <property type="match status" value="3"/>
</dbReference>
<dbReference type="InterPro" id="IPR025667">
    <property type="entry name" value="SprB_repeat"/>
</dbReference>
<dbReference type="Proteomes" id="UP000808337">
    <property type="component" value="Unassembled WGS sequence"/>
</dbReference>
<sequence>MKKIILLPLIFFCLSHLFGQVIYLSSTNNRIYRLNIKTCTYTQIVQLGRGITDISFHPDGTLYGMDSGGNLFTIDTLTGTTVNIYQFNGGLQRFNSLTTSASGILYTTGDLGALFSYDKSSGTGTFLGFIGFRATGDLTFYKGKLYAAAENDRIILVDLNNPANSTIAVDGNITGEIFGIVSYAESCDSINCYAISSGFSDIYEINFTTKSLQIVCNLNIKIGGGASTYEFFGSAPIIYNGVSNADPTCSNSDGSFSINVTGGIAPLKYSLDGINFQVSNTFNNLPGGSYQFIVSDANGCTIIEDVSLIASPGPVIENVAMVPSTCGSSNGEIDVSVNGGNGMIGYSIDGLSYQLSPVFSNLGAGHYMITVRDTAGCVAIDSIDLTTLSLDTIESISASLVSCDETLGSLIIQVQNGNGIQYSINGINFQSTNHFDQLSPATYLVTIRDANGCKDTMTAVISPPVAVHIDQVTSVDPLCDYDFGSISITASGGTGQITYSLNGINFQTGNLFDTLTPLTYQIIIMDDNGCRDTTDAVINPGVAINIVDVATDSSHCTADDGSIIVTPLGGTGQIEYSIDGINFQPGNHFDLLAPSNYLITIKDQNGCSDTINAGISSINALVISKIESTTPRCDVNDGSIEVTPAGATGQVQYSIDGTNFQSSNKFSNLGSGHYTIDIMDDAGCRAVANSDINEPTPIAITGILTQPSACEEVTGSLVIHYAGGTGQITFSLDGGAFQTGNTFQQLTGGSHQLIIEDENGCQIDTTIRIPRLRCKIYIPNSFSPNLDGINDFFQLSTSDELNILVTKYMIFDRWGNMVYKAEDFPISSTEYWWDGTYKKMTVSPGVFAYYIEVKYEDGGSDIFKGDVTLVR</sequence>
<dbReference type="EMBL" id="JADKGY010000029">
    <property type="protein sequence ID" value="MBK9984117.1"/>
    <property type="molecule type" value="Genomic_DNA"/>
</dbReference>
<reference evidence="1 2" key="1">
    <citation type="submission" date="2020-10" db="EMBL/GenBank/DDBJ databases">
        <title>Connecting structure to function with the recovery of over 1000 high-quality activated sludge metagenome-assembled genomes encoding full-length rRNA genes using long-read sequencing.</title>
        <authorList>
            <person name="Singleton C.M."/>
            <person name="Petriglieri F."/>
            <person name="Kristensen J.M."/>
            <person name="Kirkegaard R.H."/>
            <person name="Michaelsen T.Y."/>
            <person name="Andersen M.H."/>
            <person name="Karst S.M."/>
            <person name="Dueholm M.S."/>
            <person name="Nielsen P.H."/>
            <person name="Albertsen M."/>
        </authorList>
    </citation>
    <scope>NUCLEOTIDE SEQUENCE [LARGE SCALE GENOMIC DNA]</scope>
    <source>
        <strain evidence="1">Ribe_18-Q3-R11-54_MAXAC.273</strain>
    </source>
</reference>
<dbReference type="InterPro" id="IPR026341">
    <property type="entry name" value="T9SS_type_B"/>
</dbReference>
<evidence type="ECO:0000313" key="2">
    <source>
        <dbReference type="Proteomes" id="UP000808337"/>
    </source>
</evidence>
<organism evidence="1 2">
    <name type="scientific">Candidatus Opimibacter skivensis</name>
    <dbReference type="NCBI Taxonomy" id="2982028"/>
    <lineage>
        <taxon>Bacteria</taxon>
        <taxon>Pseudomonadati</taxon>
        <taxon>Bacteroidota</taxon>
        <taxon>Saprospiria</taxon>
        <taxon>Saprospirales</taxon>
        <taxon>Saprospiraceae</taxon>
        <taxon>Candidatus Opimibacter</taxon>
    </lineage>
</organism>
<proteinExistence type="predicted"/>
<gene>
    <name evidence="1" type="ORF">IPP15_17400</name>
</gene>
<accession>A0A9D7XUW6</accession>
<name>A0A9D7XUW6_9BACT</name>
<comment type="caution">
    <text evidence="1">The sequence shown here is derived from an EMBL/GenBank/DDBJ whole genome shotgun (WGS) entry which is preliminary data.</text>
</comment>
<dbReference type="Gene3D" id="2.130.10.10">
    <property type="entry name" value="YVTN repeat-like/Quinoprotein amine dehydrogenase"/>
    <property type="match status" value="1"/>
</dbReference>
<dbReference type="NCBIfam" id="TIGR04131">
    <property type="entry name" value="Bac_Flav_CTERM"/>
    <property type="match status" value="1"/>
</dbReference>
<dbReference type="InterPro" id="IPR015943">
    <property type="entry name" value="WD40/YVTN_repeat-like_dom_sf"/>
</dbReference>
<dbReference type="AlphaFoldDB" id="A0A9D7XUW6"/>